<dbReference type="InterPro" id="IPR029039">
    <property type="entry name" value="Flavoprotein-like_sf"/>
</dbReference>
<accession>A0ABR2K0M6</accession>
<sequence length="158" mass="17593">MKILVAYFSATGVTGGLAKTIAEVTGGDLFEIKPAAKYSTADLDWQDKNSRTTKEYNDANCRPAITEKVPNFEQYNVVFLGFPIWWYEAPRIIQTFVESYDFSGKTVINFATSGVSTCEKADEQLKACCSPQTKWKTGKRFGSFEKSVVKSWVDGLGL</sequence>
<dbReference type="Proteomes" id="UP001470230">
    <property type="component" value="Unassembled WGS sequence"/>
</dbReference>
<dbReference type="PANTHER" id="PTHR39201:SF1">
    <property type="entry name" value="FLAVODOXIN-LIKE DOMAIN-CONTAINING PROTEIN"/>
    <property type="match status" value="1"/>
</dbReference>
<name>A0ABR2K0M6_9EUKA</name>
<evidence type="ECO:0000259" key="1">
    <source>
        <dbReference type="Pfam" id="PF12682"/>
    </source>
</evidence>
<dbReference type="SUPFAM" id="SSF52218">
    <property type="entry name" value="Flavoproteins"/>
    <property type="match status" value="1"/>
</dbReference>
<feature type="domain" description="Flavodoxin-like" evidence="1">
    <location>
        <begin position="2"/>
        <end position="154"/>
    </location>
</feature>
<proteinExistence type="predicted"/>
<dbReference type="Pfam" id="PF12682">
    <property type="entry name" value="Flavodoxin_4"/>
    <property type="match status" value="1"/>
</dbReference>
<protein>
    <recommendedName>
        <fullName evidence="1">Flavodoxin-like domain-containing protein</fullName>
    </recommendedName>
</protein>
<gene>
    <name evidence="2" type="ORF">M9Y10_043788</name>
</gene>
<evidence type="ECO:0000313" key="2">
    <source>
        <dbReference type="EMBL" id="KAK8884670.1"/>
    </source>
</evidence>
<dbReference type="NCBIfam" id="NF005501">
    <property type="entry name" value="PRK07116.1"/>
    <property type="match status" value="1"/>
</dbReference>
<dbReference type="InterPro" id="IPR008254">
    <property type="entry name" value="Flavodoxin/NO_synth"/>
</dbReference>
<evidence type="ECO:0000313" key="3">
    <source>
        <dbReference type="Proteomes" id="UP001470230"/>
    </source>
</evidence>
<reference evidence="2 3" key="1">
    <citation type="submission" date="2024-04" db="EMBL/GenBank/DDBJ databases">
        <title>Tritrichomonas musculus Genome.</title>
        <authorList>
            <person name="Alves-Ferreira E."/>
            <person name="Grigg M."/>
            <person name="Lorenzi H."/>
            <person name="Galac M."/>
        </authorList>
    </citation>
    <scope>NUCLEOTIDE SEQUENCE [LARGE SCALE GENOMIC DNA]</scope>
    <source>
        <strain evidence="2 3">EAF2021</strain>
    </source>
</reference>
<comment type="caution">
    <text evidence="2">The sequence shown here is derived from an EMBL/GenBank/DDBJ whole genome shotgun (WGS) entry which is preliminary data.</text>
</comment>
<dbReference type="PANTHER" id="PTHR39201">
    <property type="entry name" value="EXPORTED PROTEIN-RELATED"/>
    <property type="match status" value="1"/>
</dbReference>
<organism evidence="2 3">
    <name type="scientific">Tritrichomonas musculus</name>
    <dbReference type="NCBI Taxonomy" id="1915356"/>
    <lineage>
        <taxon>Eukaryota</taxon>
        <taxon>Metamonada</taxon>
        <taxon>Parabasalia</taxon>
        <taxon>Tritrichomonadida</taxon>
        <taxon>Tritrichomonadidae</taxon>
        <taxon>Tritrichomonas</taxon>
    </lineage>
</organism>
<dbReference type="EMBL" id="JAPFFF010000008">
    <property type="protein sequence ID" value="KAK8884670.1"/>
    <property type="molecule type" value="Genomic_DNA"/>
</dbReference>
<keyword evidence="3" id="KW-1185">Reference proteome</keyword>
<dbReference type="Gene3D" id="3.40.50.360">
    <property type="match status" value="1"/>
</dbReference>